<dbReference type="EMBL" id="CP000701">
    <property type="protein sequence ID" value="ABQ71708.1"/>
    <property type="molecule type" value="Genomic_DNA"/>
</dbReference>
<protein>
    <submittedName>
        <fullName evidence="3">Transposase, IS4 family</fullName>
    </submittedName>
</protein>
<dbReference type="PANTHER" id="PTHR30007">
    <property type="entry name" value="PHP DOMAIN PROTEIN"/>
    <property type="match status" value="1"/>
</dbReference>
<feature type="domain" description="Transposase IS4-like" evidence="1">
    <location>
        <begin position="64"/>
        <end position="215"/>
    </location>
</feature>
<geneLocation type="plasmid" evidence="3 4">
    <name>pSWIT02</name>
</geneLocation>
<organism evidence="3 4">
    <name type="scientific">Rhizorhabdus wittichii (strain DSM 6014 / CCUG 31198 / JCM 15750 / NBRC 105917 / EY 4224 / RW1)</name>
    <name type="common">Sphingomonas wittichii</name>
    <dbReference type="NCBI Taxonomy" id="392499"/>
    <lineage>
        <taxon>Bacteria</taxon>
        <taxon>Pseudomonadati</taxon>
        <taxon>Pseudomonadota</taxon>
        <taxon>Alphaproteobacteria</taxon>
        <taxon>Sphingomonadales</taxon>
        <taxon>Sphingomonadaceae</taxon>
        <taxon>Rhizorhabdus</taxon>
    </lineage>
</organism>
<dbReference type="GO" id="GO:0003677">
    <property type="term" value="F:DNA binding"/>
    <property type="evidence" value="ECO:0007669"/>
    <property type="project" value="InterPro"/>
</dbReference>
<dbReference type="Pfam" id="PF01609">
    <property type="entry name" value="DDE_Tnp_1"/>
    <property type="match status" value="1"/>
</dbReference>
<dbReference type="GO" id="GO:0006313">
    <property type="term" value="P:DNA transposition"/>
    <property type="evidence" value="ECO:0007669"/>
    <property type="project" value="InterPro"/>
</dbReference>
<evidence type="ECO:0000313" key="3">
    <source>
        <dbReference type="EMBL" id="ABQ71708.1"/>
    </source>
</evidence>
<evidence type="ECO:0000259" key="1">
    <source>
        <dbReference type="Pfam" id="PF01609"/>
    </source>
</evidence>
<reference evidence="3 4" key="1">
    <citation type="journal article" date="2010" name="J. Bacteriol.">
        <title>Genome sequence of the dioxin-mineralizing bacterium Sphingomonas wittichii RW1.</title>
        <authorList>
            <person name="Miller T.R."/>
            <person name="Delcher A.L."/>
            <person name="Salzberg S.L."/>
            <person name="Saunders E."/>
            <person name="Detter J.C."/>
            <person name="Halden R.U."/>
        </authorList>
    </citation>
    <scope>NUCLEOTIDE SEQUENCE [LARGE SCALE GENOMIC DNA]</scope>
    <source>
        <strain evidence="4">DSM 6014 / CCUG 31198 / JCM 15750 / NBRC 105917 / EY 4224 / RW1</strain>
    </source>
</reference>
<evidence type="ECO:0000313" key="4">
    <source>
        <dbReference type="Proteomes" id="UP000001989"/>
    </source>
</evidence>
<dbReference type="NCBIfam" id="NF033580">
    <property type="entry name" value="transpos_IS5_3"/>
    <property type="match status" value="1"/>
</dbReference>
<feature type="domain" description="Insertion element IS402-like" evidence="2">
    <location>
        <begin position="1"/>
        <end position="47"/>
    </location>
</feature>
<dbReference type="GO" id="GO:0004803">
    <property type="term" value="F:transposase activity"/>
    <property type="evidence" value="ECO:0007669"/>
    <property type="project" value="InterPro"/>
</dbReference>
<dbReference type="InterPro" id="IPR002559">
    <property type="entry name" value="Transposase_11"/>
</dbReference>
<dbReference type="PANTHER" id="PTHR30007:SF0">
    <property type="entry name" value="TRANSPOSASE"/>
    <property type="match status" value="1"/>
</dbReference>
<gene>
    <name evidence="3" type="ordered locus">Swit_5099</name>
</gene>
<sequence length="224" mass="25213">MREIVNAIFYVLRGGIAWRLLPKDFPPWQTVYRWFALLRDEAVFERMNHALVMTDRERTGREASPSAAIIDSQSVKTTESGGPRGYDAGKKIKGRKRHALVDTDGRALLVEPHTADVQDRDGGGAVLQISRGLFPFIEKVWADGGYNHERVTQATSITVEIVSKITGQTGFVVLPRRWVVERFFAWINRNRRLAKDVEATLKSAAAFLYAAAAMLMIRRLARSA</sequence>
<dbReference type="AlphaFoldDB" id="A0A9J9HH28"/>
<keyword evidence="3" id="KW-0614">Plasmid</keyword>
<accession>A0A9J9HH28</accession>
<dbReference type="Proteomes" id="UP000001989">
    <property type="component" value="Plasmid pSWIT02"/>
</dbReference>
<name>A0A9J9HH28_RHIWR</name>
<evidence type="ECO:0000259" key="2">
    <source>
        <dbReference type="Pfam" id="PF13340"/>
    </source>
</evidence>
<proteinExistence type="predicted"/>
<dbReference type="Pfam" id="PF13340">
    <property type="entry name" value="DUF4096"/>
    <property type="match status" value="1"/>
</dbReference>
<keyword evidence="4" id="KW-1185">Reference proteome</keyword>
<dbReference type="InterPro" id="IPR025161">
    <property type="entry name" value="IS402-like_dom"/>
</dbReference>
<dbReference type="KEGG" id="swi:Swit_5099"/>